<dbReference type="SMART" id="SM00530">
    <property type="entry name" value="HTH_XRE"/>
    <property type="match status" value="1"/>
</dbReference>
<dbReference type="EMBL" id="JAUSVU010000017">
    <property type="protein sequence ID" value="MDQ0535249.1"/>
    <property type="molecule type" value="Genomic_DNA"/>
</dbReference>
<dbReference type="InterPro" id="IPR001387">
    <property type="entry name" value="Cro/C1-type_HTH"/>
</dbReference>
<dbReference type="Pfam" id="PF13560">
    <property type="entry name" value="HTH_31"/>
    <property type="match status" value="1"/>
</dbReference>
<evidence type="ECO:0000313" key="3">
    <source>
        <dbReference type="Proteomes" id="UP001244552"/>
    </source>
</evidence>
<proteinExistence type="predicted"/>
<keyword evidence="3" id="KW-1185">Reference proteome</keyword>
<name>A0ABU0MPK0_9PROT</name>
<dbReference type="PROSITE" id="PS50943">
    <property type="entry name" value="HTH_CROC1"/>
    <property type="match status" value="1"/>
</dbReference>
<sequence>MQLTPFGKALRKLRIDRSLLLADMAEELEVSAAFLSGIETGKKSIPGNLITKLVSIYRLSDEEINSLQDAADASARTITLRPTSTEQSRFMTALARRFNELDENEFARLRESIEKVKR</sequence>
<gene>
    <name evidence="2" type="ORF">QO018_004127</name>
</gene>
<feature type="domain" description="HTH cro/C1-type" evidence="1">
    <location>
        <begin position="10"/>
        <end position="64"/>
    </location>
</feature>
<dbReference type="Gene3D" id="1.10.260.40">
    <property type="entry name" value="lambda repressor-like DNA-binding domains"/>
    <property type="match status" value="1"/>
</dbReference>
<dbReference type="InterPro" id="IPR010982">
    <property type="entry name" value="Lambda_DNA-bd_dom_sf"/>
</dbReference>
<accession>A0ABU0MPK0</accession>
<protein>
    <submittedName>
        <fullName evidence="2">Transcriptional regulator with XRE-family HTH domain</fullName>
    </submittedName>
</protein>
<comment type="caution">
    <text evidence="2">The sequence shown here is derived from an EMBL/GenBank/DDBJ whole genome shotgun (WGS) entry which is preliminary data.</text>
</comment>
<reference evidence="2 3" key="1">
    <citation type="submission" date="2023-07" db="EMBL/GenBank/DDBJ databases">
        <title>Genomic Encyclopedia of Type Strains, Phase IV (KMG-IV): sequencing the most valuable type-strain genomes for metagenomic binning, comparative biology and taxonomic classification.</title>
        <authorList>
            <person name="Goeker M."/>
        </authorList>
    </citation>
    <scope>NUCLEOTIDE SEQUENCE [LARGE SCALE GENOMIC DNA]</scope>
    <source>
        <strain evidence="2 3">DSM 19922</strain>
    </source>
</reference>
<dbReference type="SUPFAM" id="SSF47413">
    <property type="entry name" value="lambda repressor-like DNA-binding domains"/>
    <property type="match status" value="1"/>
</dbReference>
<dbReference type="RefSeq" id="WP_209985564.1">
    <property type="nucleotide sequence ID" value="NZ_JAGINO010000017.1"/>
</dbReference>
<organism evidence="2 3">
    <name type="scientific">Azospirillum picis</name>
    <dbReference type="NCBI Taxonomy" id="488438"/>
    <lineage>
        <taxon>Bacteria</taxon>
        <taxon>Pseudomonadati</taxon>
        <taxon>Pseudomonadota</taxon>
        <taxon>Alphaproteobacteria</taxon>
        <taxon>Rhodospirillales</taxon>
        <taxon>Azospirillaceae</taxon>
        <taxon>Azospirillum</taxon>
    </lineage>
</organism>
<dbReference type="CDD" id="cd00093">
    <property type="entry name" value="HTH_XRE"/>
    <property type="match status" value="1"/>
</dbReference>
<evidence type="ECO:0000313" key="2">
    <source>
        <dbReference type="EMBL" id="MDQ0535249.1"/>
    </source>
</evidence>
<dbReference type="Proteomes" id="UP001244552">
    <property type="component" value="Unassembled WGS sequence"/>
</dbReference>
<evidence type="ECO:0000259" key="1">
    <source>
        <dbReference type="PROSITE" id="PS50943"/>
    </source>
</evidence>